<dbReference type="InterPro" id="IPR011335">
    <property type="entry name" value="Restrct_endonuc-II-like"/>
</dbReference>
<dbReference type="EMBL" id="AP025943">
    <property type="protein sequence ID" value="BDL43947.1"/>
    <property type="molecule type" value="Genomic_DNA"/>
</dbReference>
<proteinExistence type="inferred from homology"/>
<keyword evidence="2 7" id="KW-0255">Endonuclease</keyword>
<dbReference type="GO" id="GO:0004519">
    <property type="term" value="F:endonuclease activity"/>
    <property type="evidence" value="ECO:0007669"/>
    <property type="project" value="UniProtKB-KW"/>
</dbReference>
<dbReference type="Proteomes" id="UP001062263">
    <property type="component" value="Chromosome"/>
</dbReference>
<organism evidence="7 8">
    <name type="scientific">Akkermansia biwaensis</name>
    <dbReference type="NCBI Taxonomy" id="2946555"/>
    <lineage>
        <taxon>Bacteria</taxon>
        <taxon>Pseudomonadati</taxon>
        <taxon>Verrucomicrobiota</taxon>
        <taxon>Verrucomicrobiia</taxon>
        <taxon>Verrucomicrobiales</taxon>
        <taxon>Akkermansiaceae</taxon>
        <taxon>Akkermansia</taxon>
    </lineage>
</organism>
<keyword evidence="4" id="KW-0378">Hydrolase</keyword>
<evidence type="ECO:0000256" key="4">
    <source>
        <dbReference type="ARBA" id="ARBA00022801"/>
    </source>
</evidence>
<sequence length="144" mass="16881">MSRTLEMTHKIMSAVKSKNTRPELALRHALWARGLRYRVNVKSLKGKPDVVFTRAKIVVFCDGDFWHGHNWAIRGLSSLEEELDKYTQFWRDKILGNIQRDKEQTVHLENEGWNVIRIWESDIKKDVAKCADIIEEAYQKAISK</sequence>
<reference evidence="7" key="1">
    <citation type="submission" date="2022-06" db="EMBL/GenBank/DDBJ databases">
        <title>Akkermansia biwalacus sp. nov., an anaerobic mucin-degrading bacterium isolated from human intestine.</title>
        <authorList>
            <person name="Kobayashi Y."/>
            <person name="Inoue S."/>
            <person name="Kawahara T."/>
            <person name="Kohda N."/>
        </authorList>
    </citation>
    <scope>NUCLEOTIDE SEQUENCE</scope>
    <source>
        <strain evidence="7">WON2089</strain>
    </source>
</reference>
<name>A0ABN6QJI6_9BACT</name>
<dbReference type="InterPro" id="IPR004603">
    <property type="entry name" value="DNA_mismatch_endonuc_vsr"/>
</dbReference>
<gene>
    <name evidence="7" type="ORF">Abiwalacus_15210</name>
</gene>
<evidence type="ECO:0000256" key="1">
    <source>
        <dbReference type="ARBA" id="ARBA00022722"/>
    </source>
</evidence>
<keyword evidence="8" id="KW-1185">Reference proteome</keyword>
<evidence type="ECO:0000313" key="8">
    <source>
        <dbReference type="Proteomes" id="UP001062263"/>
    </source>
</evidence>
<keyword evidence="5" id="KW-0234">DNA repair</keyword>
<dbReference type="Gene3D" id="3.40.960.10">
    <property type="entry name" value="VSR Endonuclease"/>
    <property type="match status" value="1"/>
</dbReference>
<keyword evidence="1" id="KW-0540">Nuclease</keyword>
<comment type="similarity">
    <text evidence="6">Belongs to the Vsr family.</text>
</comment>
<dbReference type="Pfam" id="PF03852">
    <property type="entry name" value="Vsr"/>
    <property type="match status" value="1"/>
</dbReference>
<dbReference type="NCBIfam" id="TIGR00632">
    <property type="entry name" value="vsr"/>
    <property type="match status" value="1"/>
</dbReference>
<keyword evidence="3" id="KW-0227">DNA damage</keyword>
<evidence type="ECO:0000313" key="7">
    <source>
        <dbReference type="EMBL" id="BDL43947.1"/>
    </source>
</evidence>
<dbReference type="CDD" id="cd00221">
    <property type="entry name" value="Vsr"/>
    <property type="match status" value="1"/>
</dbReference>
<dbReference type="SUPFAM" id="SSF52980">
    <property type="entry name" value="Restriction endonuclease-like"/>
    <property type="match status" value="1"/>
</dbReference>
<accession>A0ABN6QJI6</accession>
<evidence type="ECO:0000256" key="3">
    <source>
        <dbReference type="ARBA" id="ARBA00022763"/>
    </source>
</evidence>
<evidence type="ECO:0000256" key="6">
    <source>
        <dbReference type="ARBA" id="ARBA00029466"/>
    </source>
</evidence>
<evidence type="ECO:0000256" key="5">
    <source>
        <dbReference type="ARBA" id="ARBA00023204"/>
    </source>
</evidence>
<evidence type="ECO:0000256" key="2">
    <source>
        <dbReference type="ARBA" id="ARBA00022759"/>
    </source>
</evidence>
<protein>
    <submittedName>
        <fullName evidence="7">Very short patch repair endonuclease</fullName>
    </submittedName>
</protein>
<dbReference type="RefSeq" id="WP_215435244.1">
    <property type="nucleotide sequence ID" value="NZ_AP025943.1"/>
</dbReference>